<dbReference type="EMBL" id="GIBP01007691">
    <property type="protein sequence ID" value="NDV36660.1"/>
    <property type="molecule type" value="Transcribed_RNA"/>
</dbReference>
<dbReference type="AlphaFoldDB" id="A0A6B2LIL6"/>
<dbReference type="SMART" id="SM00233">
    <property type="entry name" value="PH"/>
    <property type="match status" value="1"/>
</dbReference>
<dbReference type="PROSITE" id="PS50003">
    <property type="entry name" value="PH_DOMAIN"/>
    <property type="match status" value="1"/>
</dbReference>
<evidence type="ECO:0000313" key="2">
    <source>
        <dbReference type="EMBL" id="NDV36660.1"/>
    </source>
</evidence>
<name>A0A6B2LIL6_9EUKA</name>
<accession>A0A6B2LIL6</accession>
<protein>
    <recommendedName>
        <fullName evidence="1">PH domain-containing protein</fullName>
    </recommendedName>
</protein>
<reference evidence="2" key="1">
    <citation type="journal article" date="2020" name="J. Eukaryot. Microbiol.">
        <title>De novo Sequencing, Assembly and Annotation of the Transcriptome for the Free-Living Testate Amoeba Arcella intermedia.</title>
        <authorList>
            <person name="Ribeiro G.M."/>
            <person name="Porfirio-Sousa A.L."/>
            <person name="Maurer-Alcala X.X."/>
            <person name="Katz L.A."/>
            <person name="Lahr D.J.G."/>
        </authorList>
    </citation>
    <scope>NUCLEOTIDE SEQUENCE</scope>
</reference>
<dbReference type="SUPFAM" id="SSF50729">
    <property type="entry name" value="PH domain-like"/>
    <property type="match status" value="1"/>
</dbReference>
<dbReference type="Pfam" id="PF00169">
    <property type="entry name" value="PH"/>
    <property type="match status" value="1"/>
</dbReference>
<proteinExistence type="predicted"/>
<organism evidence="2">
    <name type="scientific">Arcella intermedia</name>
    <dbReference type="NCBI Taxonomy" id="1963864"/>
    <lineage>
        <taxon>Eukaryota</taxon>
        <taxon>Amoebozoa</taxon>
        <taxon>Tubulinea</taxon>
        <taxon>Elardia</taxon>
        <taxon>Arcellinida</taxon>
        <taxon>Sphaerothecina</taxon>
        <taxon>Arcellidae</taxon>
        <taxon>Arcella</taxon>
    </lineage>
</organism>
<dbReference type="InterPro" id="IPR011993">
    <property type="entry name" value="PH-like_dom_sf"/>
</dbReference>
<dbReference type="InterPro" id="IPR001849">
    <property type="entry name" value="PH_domain"/>
</dbReference>
<dbReference type="Gene3D" id="2.30.29.30">
    <property type="entry name" value="Pleckstrin-homology domain (PH domain)/Phosphotyrosine-binding domain (PTB)"/>
    <property type="match status" value="1"/>
</dbReference>
<dbReference type="PANTHER" id="PTHR14336:SF8">
    <property type="entry name" value="PROTEIN OPY1"/>
    <property type="match status" value="1"/>
</dbReference>
<dbReference type="InterPro" id="IPR051707">
    <property type="entry name" value="PI-Interact_SigTrans_Reg"/>
</dbReference>
<dbReference type="GO" id="GO:0005547">
    <property type="term" value="F:phosphatidylinositol-3,4,5-trisphosphate binding"/>
    <property type="evidence" value="ECO:0007669"/>
    <property type="project" value="UniProtKB-ARBA"/>
</dbReference>
<sequence length="207" mass="24260">MQQPDKAGWMTKQGGNFKTWKRRWFVLKNNKIYYFKRQKDIEVTGIIELHPNSSVKPVQIKGKNFVFSVSTPTRVYFMFPEAEEDEQFWIEAIQGTLDKMNGKGAEPQKTNQVQIQEPVKNEVTMSAKLDIVRKVVQFLNSEDSKVIEFWQIWKDSLPKLNELDGVAYYEIAVSVGLEKLSWRISGPQHIFIQRMVDFFWNVGKCLF</sequence>
<evidence type="ECO:0000259" key="1">
    <source>
        <dbReference type="PROSITE" id="PS50003"/>
    </source>
</evidence>
<dbReference type="FunFam" id="2.30.29.30:FF:000286">
    <property type="entry name" value="PH-protein kinase domain containing protein"/>
    <property type="match status" value="1"/>
</dbReference>
<dbReference type="PANTHER" id="PTHR14336">
    <property type="entry name" value="TANDEM PH DOMAIN CONTAINING PROTEIN"/>
    <property type="match status" value="1"/>
</dbReference>
<feature type="domain" description="PH" evidence="1">
    <location>
        <begin position="3"/>
        <end position="98"/>
    </location>
</feature>